<evidence type="ECO:0000313" key="6">
    <source>
        <dbReference type="Proteomes" id="UP000284841"/>
    </source>
</evidence>
<evidence type="ECO:0000256" key="2">
    <source>
        <dbReference type="ARBA" id="ARBA00023125"/>
    </source>
</evidence>
<proteinExistence type="predicted"/>
<evidence type="ECO:0000256" key="3">
    <source>
        <dbReference type="ARBA" id="ARBA00023163"/>
    </source>
</evidence>
<gene>
    <name evidence="5" type="ORF">DW099_18190</name>
</gene>
<organism evidence="5 6">
    <name type="scientific">Emergencia timonensis</name>
    <dbReference type="NCBI Taxonomy" id="1776384"/>
    <lineage>
        <taxon>Bacteria</taxon>
        <taxon>Bacillati</taxon>
        <taxon>Bacillota</taxon>
        <taxon>Clostridia</taxon>
        <taxon>Peptostreptococcales</taxon>
        <taxon>Anaerovoracaceae</taxon>
        <taxon>Emergencia</taxon>
    </lineage>
</organism>
<dbReference type="CDD" id="cd00090">
    <property type="entry name" value="HTH_ARSR"/>
    <property type="match status" value="1"/>
</dbReference>
<dbReference type="GO" id="GO:0003700">
    <property type="term" value="F:DNA-binding transcription factor activity"/>
    <property type="evidence" value="ECO:0007669"/>
    <property type="project" value="InterPro"/>
</dbReference>
<protein>
    <submittedName>
        <fullName evidence="5">ArsR family transcriptional regulator</fullName>
    </submittedName>
</protein>
<dbReference type="Proteomes" id="UP000284841">
    <property type="component" value="Unassembled WGS sequence"/>
</dbReference>
<keyword evidence="1" id="KW-0805">Transcription regulation</keyword>
<dbReference type="EMBL" id="QRMS01000007">
    <property type="protein sequence ID" value="RHJ84127.1"/>
    <property type="molecule type" value="Genomic_DNA"/>
</dbReference>
<reference evidence="5 6" key="1">
    <citation type="submission" date="2018-08" db="EMBL/GenBank/DDBJ databases">
        <title>A genome reference for cultivated species of the human gut microbiota.</title>
        <authorList>
            <person name="Zou Y."/>
            <person name="Xue W."/>
            <person name="Luo G."/>
        </authorList>
    </citation>
    <scope>NUCLEOTIDE SEQUENCE [LARGE SCALE GENOMIC DNA]</scope>
    <source>
        <strain evidence="5 6">AM07-24</strain>
    </source>
</reference>
<dbReference type="SMART" id="SM00418">
    <property type="entry name" value="HTH_ARSR"/>
    <property type="match status" value="1"/>
</dbReference>
<dbReference type="Gene3D" id="1.10.10.10">
    <property type="entry name" value="Winged helix-like DNA-binding domain superfamily/Winged helix DNA-binding domain"/>
    <property type="match status" value="1"/>
</dbReference>
<accession>A0A415DV63</accession>
<dbReference type="PROSITE" id="PS50987">
    <property type="entry name" value="HTH_ARSR_2"/>
    <property type="match status" value="1"/>
</dbReference>
<name>A0A415DV63_9FIRM</name>
<dbReference type="InterPro" id="IPR011991">
    <property type="entry name" value="ArsR-like_HTH"/>
</dbReference>
<dbReference type="InterPro" id="IPR036390">
    <property type="entry name" value="WH_DNA-bd_sf"/>
</dbReference>
<dbReference type="GO" id="GO:0003677">
    <property type="term" value="F:DNA binding"/>
    <property type="evidence" value="ECO:0007669"/>
    <property type="project" value="UniProtKB-KW"/>
</dbReference>
<dbReference type="PANTHER" id="PTHR33154:SF33">
    <property type="entry name" value="TRANSCRIPTIONAL REPRESSOR SDPR"/>
    <property type="match status" value="1"/>
</dbReference>
<dbReference type="STRING" id="1776384.GCA_900086585_00507"/>
<keyword evidence="6" id="KW-1185">Reference proteome</keyword>
<dbReference type="SUPFAM" id="SSF46785">
    <property type="entry name" value="Winged helix' DNA-binding domain"/>
    <property type="match status" value="1"/>
</dbReference>
<sequence>MRIRKDQELFEEKDIELIARVSDALAHPVRLKLFRYIMQCNKSMETVCNKDLVANFDYAQATISQHVKKLVDAGLIEVKKQDKFSYYYANLGVLMQYIDITKKYSIIG</sequence>
<dbReference type="InterPro" id="IPR001845">
    <property type="entry name" value="HTH_ArsR_DNA-bd_dom"/>
</dbReference>
<dbReference type="Pfam" id="PF12840">
    <property type="entry name" value="HTH_20"/>
    <property type="match status" value="1"/>
</dbReference>
<dbReference type="OrthoDB" id="9798835at2"/>
<dbReference type="InterPro" id="IPR036388">
    <property type="entry name" value="WH-like_DNA-bd_sf"/>
</dbReference>
<evidence type="ECO:0000313" key="5">
    <source>
        <dbReference type="EMBL" id="RHJ84127.1"/>
    </source>
</evidence>
<dbReference type="RefSeq" id="WP_067533424.1">
    <property type="nucleotide sequence ID" value="NZ_AP025567.1"/>
</dbReference>
<evidence type="ECO:0000259" key="4">
    <source>
        <dbReference type="PROSITE" id="PS50987"/>
    </source>
</evidence>
<keyword evidence="2" id="KW-0238">DNA-binding</keyword>
<dbReference type="AlphaFoldDB" id="A0A415DV63"/>
<feature type="domain" description="HTH arsR-type" evidence="4">
    <location>
        <begin position="10"/>
        <end position="108"/>
    </location>
</feature>
<dbReference type="InterPro" id="IPR051081">
    <property type="entry name" value="HTH_MetalResp_TranReg"/>
</dbReference>
<evidence type="ECO:0000256" key="1">
    <source>
        <dbReference type="ARBA" id="ARBA00023015"/>
    </source>
</evidence>
<dbReference type="PANTHER" id="PTHR33154">
    <property type="entry name" value="TRANSCRIPTIONAL REGULATOR, ARSR FAMILY"/>
    <property type="match status" value="1"/>
</dbReference>
<comment type="caution">
    <text evidence="5">The sequence shown here is derived from an EMBL/GenBank/DDBJ whole genome shotgun (WGS) entry which is preliminary data.</text>
</comment>
<keyword evidence="3" id="KW-0804">Transcription</keyword>
<dbReference type="GeneID" id="83002919"/>
<dbReference type="PRINTS" id="PR00778">
    <property type="entry name" value="HTHARSR"/>
</dbReference>